<dbReference type="Proteomes" id="UP000799754">
    <property type="component" value="Unassembled WGS sequence"/>
</dbReference>
<dbReference type="EMBL" id="MU006751">
    <property type="protein sequence ID" value="KAF2621816.1"/>
    <property type="molecule type" value="Genomic_DNA"/>
</dbReference>
<reference evidence="1" key="1">
    <citation type="journal article" date="2020" name="Stud. Mycol.">
        <title>101 Dothideomycetes genomes: a test case for predicting lifestyles and emergence of pathogens.</title>
        <authorList>
            <person name="Haridas S."/>
            <person name="Albert R."/>
            <person name="Binder M."/>
            <person name="Bloem J."/>
            <person name="Labutti K."/>
            <person name="Salamov A."/>
            <person name="Andreopoulos B."/>
            <person name="Baker S."/>
            <person name="Barry K."/>
            <person name="Bills G."/>
            <person name="Bluhm B."/>
            <person name="Cannon C."/>
            <person name="Castanera R."/>
            <person name="Culley D."/>
            <person name="Daum C."/>
            <person name="Ezra D."/>
            <person name="Gonzalez J."/>
            <person name="Henrissat B."/>
            <person name="Kuo A."/>
            <person name="Liang C."/>
            <person name="Lipzen A."/>
            <person name="Lutzoni F."/>
            <person name="Magnuson J."/>
            <person name="Mondo S."/>
            <person name="Nolan M."/>
            <person name="Ohm R."/>
            <person name="Pangilinan J."/>
            <person name="Park H.-J."/>
            <person name="Ramirez L."/>
            <person name="Alfaro M."/>
            <person name="Sun H."/>
            <person name="Tritt A."/>
            <person name="Yoshinaga Y."/>
            <person name="Zwiers L.-H."/>
            <person name="Turgeon B."/>
            <person name="Goodwin S."/>
            <person name="Spatafora J."/>
            <person name="Crous P."/>
            <person name="Grigoriev I."/>
        </authorList>
    </citation>
    <scope>NUCLEOTIDE SEQUENCE</scope>
    <source>
        <strain evidence="1">CBS 525.71</strain>
    </source>
</reference>
<proteinExistence type="predicted"/>
<name>A0ACB6RIH9_9PLEO</name>
<evidence type="ECO:0000313" key="1">
    <source>
        <dbReference type="EMBL" id="KAF2621816.1"/>
    </source>
</evidence>
<accession>A0ACB6RIH9</accession>
<feature type="non-terminal residue" evidence="1">
    <location>
        <position position="121"/>
    </location>
</feature>
<sequence>SLPKSLVEALSVTVRLGYEYVWIDSLCIIQDSQGDWIKEAATMGLVYRHSVCTIAAAGAKDGDAGCFFDRQPLRKGVYTMGQYHDKPLHSRAWVVQERCLSPHMLNLGTDQISWACIQSSA</sequence>
<keyword evidence="2" id="KW-1185">Reference proteome</keyword>
<protein>
    <submittedName>
        <fullName evidence="1">Uncharacterized protein</fullName>
    </submittedName>
</protein>
<gene>
    <name evidence="1" type="ORF">BU25DRAFT_326467</name>
</gene>
<comment type="caution">
    <text evidence="1">The sequence shown here is derived from an EMBL/GenBank/DDBJ whole genome shotgun (WGS) entry which is preliminary data.</text>
</comment>
<organism evidence="1 2">
    <name type="scientific">Macroventuria anomochaeta</name>
    <dbReference type="NCBI Taxonomy" id="301207"/>
    <lineage>
        <taxon>Eukaryota</taxon>
        <taxon>Fungi</taxon>
        <taxon>Dikarya</taxon>
        <taxon>Ascomycota</taxon>
        <taxon>Pezizomycotina</taxon>
        <taxon>Dothideomycetes</taxon>
        <taxon>Pleosporomycetidae</taxon>
        <taxon>Pleosporales</taxon>
        <taxon>Pleosporineae</taxon>
        <taxon>Didymellaceae</taxon>
        <taxon>Macroventuria</taxon>
    </lineage>
</organism>
<evidence type="ECO:0000313" key="2">
    <source>
        <dbReference type="Proteomes" id="UP000799754"/>
    </source>
</evidence>
<feature type="non-terminal residue" evidence="1">
    <location>
        <position position="1"/>
    </location>
</feature>